<feature type="binding site" evidence="9 11">
    <location>
        <position position="222"/>
    </location>
    <ligand>
        <name>substrate</name>
    </ligand>
</feature>
<dbReference type="SMART" id="SM00934">
    <property type="entry name" value="OMPdecase"/>
    <property type="match status" value="1"/>
</dbReference>
<dbReference type="PANTHER" id="PTHR32119">
    <property type="entry name" value="OROTIDINE 5'-PHOSPHATE DECARBOXYLASE"/>
    <property type="match status" value="1"/>
</dbReference>
<feature type="domain" description="Orotidine 5'-phosphate decarboxylase" evidence="13">
    <location>
        <begin position="12"/>
        <end position="238"/>
    </location>
</feature>
<comment type="caution">
    <text evidence="14">The sequence shown here is derived from an EMBL/GenBank/DDBJ whole genome shotgun (WGS) entry which is preliminary data.</text>
</comment>
<comment type="subunit">
    <text evidence="3 9">Homodimer.</text>
</comment>
<evidence type="ECO:0000256" key="1">
    <source>
        <dbReference type="ARBA" id="ARBA00002356"/>
    </source>
</evidence>
<dbReference type="PROSITE" id="PS00156">
    <property type="entry name" value="OMPDECASE"/>
    <property type="match status" value="1"/>
</dbReference>
<feature type="active site" description="For OMPdecase activity" evidence="10">
    <location>
        <position position="67"/>
    </location>
</feature>
<feature type="binding site" evidence="9">
    <location>
        <begin position="67"/>
        <end position="76"/>
    </location>
    <ligand>
        <name>substrate</name>
    </ligand>
</feature>
<evidence type="ECO:0000256" key="12">
    <source>
        <dbReference type="RuleBase" id="RU000512"/>
    </source>
</evidence>
<comment type="function">
    <text evidence="1 9">Catalyzes the decarboxylation of orotidine 5'-monophosphate (OMP) to uridine 5'-monophosphate (UMP).</text>
</comment>
<dbReference type="Gene3D" id="3.20.20.70">
    <property type="entry name" value="Aldolase class I"/>
    <property type="match status" value="1"/>
</dbReference>
<feature type="active site" description="For OMPdecase activity" evidence="10">
    <location>
        <position position="72"/>
    </location>
</feature>
<comment type="pathway">
    <text evidence="2 9 12">Pyrimidine metabolism; UMP biosynthesis via de novo pathway; UMP from orotate: step 2/2.</text>
</comment>
<evidence type="ECO:0000313" key="14">
    <source>
        <dbReference type="EMBL" id="TLS50482.1"/>
    </source>
</evidence>
<feature type="active site" description="For OMPdecase activity" evidence="10">
    <location>
        <position position="69"/>
    </location>
</feature>
<comment type="similarity">
    <text evidence="8 9">Belongs to the OMP decarboxylase family. Type 1 subfamily.</text>
</comment>
<protein>
    <recommendedName>
        <fullName evidence="9">Orotidine 5'-phosphate decarboxylase</fullName>
        <ecNumber evidence="9">4.1.1.23</ecNumber>
    </recommendedName>
    <alternativeName>
        <fullName evidence="9">OMP decarboxylase</fullName>
        <shortName evidence="9">OMPDCase</shortName>
        <shortName evidence="9">OMPdecase</shortName>
    </alternativeName>
</protein>
<dbReference type="InterPro" id="IPR047596">
    <property type="entry name" value="OMPdecase_bac"/>
</dbReference>
<dbReference type="CDD" id="cd04725">
    <property type="entry name" value="OMP_decarboxylase_like"/>
    <property type="match status" value="1"/>
</dbReference>
<evidence type="ECO:0000313" key="15">
    <source>
        <dbReference type="Proteomes" id="UP000309676"/>
    </source>
</evidence>
<evidence type="ECO:0000256" key="7">
    <source>
        <dbReference type="ARBA" id="ARBA00049157"/>
    </source>
</evidence>
<dbReference type="AlphaFoldDB" id="A0A5R9G297"/>
<evidence type="ECO:0000256" key="8">
    <source>
        <dbReference type="ARBA" id="ARBA00061012"/>
    </source>
</evidence>
<dbReference type="InterPro" id="IPR018089">
    <property type="entry name" value="OMPdecase_AS"/>
</dbReference>
<dbReference type="SUPFAM" id="SSF51366">
    <property type="entry name" value="Ribulose-phoshate binding barrel"/>
    <property type="match status" value="1"/>
</dbReference>
<evidence type="ECO:0000256" key="10">
    <source>
        <dbReference type="PIRSR" id="PIRSR614732-1"/>
    </source>
</evidence>
<evidence type="ECO:0000256" key="3">
    <source>
        <dbReference type="ARBA" id="ARBA00011738"/>
    </source>
</evidence>
<dbReference type="InterPro" id="IPR014732">
    <property type="entry name" value="OMPdecase"/>
</dbReference>
<feature type="binding site" evidence="9 11">
    <location>
        <position position="223"/>
    </location>
    <ligand>
        <name>substrate</name>
    </ligand>
</feature>
<dbReference type="HAMAP" id="MF_01200_B">
    <property type="entry name" value="OMPdecase_type1_B"/>
    <property type="match status" value="1"/>
</dbReference>
<feature type="binding site" evidence="9 11">
    <location>
        <position position="131"/>
    </location>
    <ligand>
        <name>substrate</name>
    </ligand>
</feature>
<organism evidence="14 15">
    <name type="scientific">Paenibacillus antri</name>
    <dbReference type="NCBI Taxonomy" id="2582848"/>
    <lineage>
        <taxon>Bacteria</taxon>
        <taxon>Bacillati</taxon>
        <taxon>Bacillota</taxon>
        <taxon>Bacilli</taxon>
        <taxon>Bacillales</taxon>
        <taxon>Paenibacillaceae</taxon>
        <taxon>Paenibacillus</taxon>
    </lineage>
</organism>
<dbReference type="FunFam" id="3.20.20.70:FF:000015">
    <property type="entry name" value="Orotidine 5'-phosphate decarboxylase"/>
    <property type="match status" value="1"/>
</dbReference>
<comment type="catalytic activity">
    <reaction evidence="7 9 12">
        <text>orotidine 5'-phosphate + H(+) = UMP + CO2</text>
        <dbReference type="Rhea" id="RHEA:11596"/>
        <dbReference type="ChEBI" id="CHEBI:15378"/>
        <dbReference type="ChEBI" id="CHEBI:16526"/>
        <dbReference type="ChEBI" id="CHEBI:57538"/>
        <dbReference type="ChEBI" id="CHEBI:57865"/>
        <dbReference type="EC" id="4.1.1.23"/>
    </reaction>
</comment>
<evidence type="ECO:0000256" key="5">
    <source>
        <dbReference type="ARBA" id="ARBA00022975"/>
    </source>
</evidence>
<feature type="binding site" evidence="9 11">
    <location>
        <position position="193"/>
    </location>
    <ligand>
        <name>substrate</name>
    </ligand>
</feature>
<evidence type="ECO:0000256" key="4">
    <source>
        <dbReference type="ARBA" id="ARBA00022793"/>
    </source>
</evidence>
<dbReference type="EC" id="4.1.1.23" evidence="9"/>
<dbReference type="InterPro" id="IPR011060">
    <property type="entry name" value="RibuloseP-bd_barrel"/>
</dbReference>
<feature type="binding site" evidence="9 11">
    <location>
        <position position="18"/>
    </location>
    <ligand>
        <name>substrate</name>
    </ligand>
</feature>
<reference evidence="14 15" key="1">
    <citation type="submission" date="2019-05" db="EMBL/GenBank/DDBJ databases">
        <authorList>
            <person name="Narsing Rao M.P."/>
            <person name="Li W.J."/>
        </authorList>
    </citation>
    <scope>NUCLEOTIDE SEQUENCE [LARGE SCALE GENOMIC DNA]</scope>
    <source>
        <strain evidence="14 15">SYSU_K30003</strain>
    </source>
</reference>
<name>A0A5R9G297_9BACL</name>
<feature type="binding site" evidence="9 11">
    <location>
        <position position="40"/>
    </location>
    <ligand>
        <name>substrate</name>
    </ligand>
</feature>
<dbReference type="PANTHER" id="PTHR32119:SF2">
    <property type="entry name" value="OROTIDINE 5'-PHOSPHATE DECARBOXYLASE"/>
    <property type="match status" value="1"/>
</dbReference>
<dbReference type="UniPathway" id="UPA00070">
    <property type="reaction ID" value="UER00120"/>
</dbReference>
<evidence type="ECO:0000256" key="9">
    <source>
        <dbReference type="HAMAP-Rule" id="MF_01200"/>
    </source>
</evidence>
<dbReference type="InterPro" id="IPR013785">
    <property type="entry name" value="Aldolase_TIM"/>
</dbReference>
<dbReference type="RefSeq" id="WP_138196249.1">
    <property type="nucleotide sequence ID" value="NZ_VCIW01000015.1"/>
</dbReference>
<evidence type="ECO:0000256" key="11">
    <source>
        <dbReference type="PIRSR" id="PIRSR614732-2"/>
    </source>
</evidence>
<keyword evidence="6 9" id="KW-0456">Lyase</keyword>
<feature type="binding site" evidence="9 11">
    <location>
        <position position="202"/>
    </location>
    <ligand>
        <name>substrate</name>
    </ligand>
</feature>
<sequence length="250" mass="26074">MRISAAGRDTHPIMVALDVPGADEALALAARFEGIPVWMKVGMELYYAAGPDLVRRLKAQGHRIFLDLKFHDIPNTVRGAARSATRLGVDMFNVHAAGGSAMMRAALEGALEASAGSGDETPLVIAVTQLTSTSEETMRREIGIDAPLADVVLKYARLAKDAGLHGVVSSAQEAAAVKAACGAGFVTVTPGIRPLGADVADQARVMTPADALANGADYLVIGRPITAANDPREALERIVREIGNGNAAQQ</sequence>
<accession>A0A5R9G297</accession>
<dbReference type="InterPro" id="IPR001754">
    <property type="entry name" value="OMPdeCOase_dom"/>
</dbReference>
<keyword evidence="5 9" id="KW-0665">Pyrimidine biosynthesis</keyword>
<dbReference type="EMBL" id="VCIW01000015">
    <property type="protein sequence ID" value="TLS50482.1"/>
    <property type="molecule type" value="Genomic_DNA"/>
</dbReference>
<proteinExistence type="inferred from homology"/>
<gene>
    <name evidence="9 14" type="primary">pyrF</name>
    <name evidence="14" type="ORF">FE782_20615</name>
</gene>
<evidence type="ECO:0000256" key="2">
    <source>
        <dbReference type="ARBA" id="ARBA00004861"/>
    </source>
</evidence>
<dbReference type="NCBIfam" id="NF001273">
    <property type="entry name" value="PRK00230.1"/>
    <property type="match status" value="1"/>
</dbReference>
<keyword evidence="15" id="KW-1185">Reference proteome</keyword>
<dbReference type="NCBIfam" id="TIGR01740">
    <property type="entry name" value="pyrF"/>
    <property type="match status" value="1"/>
</dbReference>
<dbReference type="GO" id="GO:0006207">
    <property type="term" value="P:'de novo' pyrimidine nucleobase biosynthetic process"/>
    <property type="evidence" value="ECO:0007669"/>
    <property type="project" value="InterPro"/>
</dbReference>
<dbReference type="GO" id="GO:0044205">
    <property type="term" value="P:'de novo' UMP biosynthetic process"/>
    <property type="evidence" value="ECO:0007669"/>
    <property type="project" value="UniProtKB-UniRule"/>
</dbReference>
<feature type="active site" description="Proton donor" evidence="9">
    <location>
        <position position="69"/>
    </location>
</feature>
<dbReference type="Proteomes" id="UP000309676">
    <property type="component" value="Unassembled WGS sequence"/>
</dbReference>
<dbReference type="Pfam" id="PF00215">
    <property type="entry name" value="OMPdecase"/>
    <property type="match status" value="1"/>
</dbReference>
<evidence type="ECO:0000256" key="6">
    <source>
        <dbReference type="ARBA" id="ARBA00023239"/>
    </source>
</evidence>
<evidence type="ECO:0000259" key="13">
    <source>
        <dbReference type="SMART" id="SM00934"/>
    </source>
</evidence>
<dbReference type="OrthoDB" id="9806203at2"/>
<keyword evidence="4 9" id="KW-0210">Decarboxylase</keyword>
<dbReference type="GO" id="GO:0004590">
    <property type="term" value="F:orotidine-5'-phosphate decarboxylase activity"/>
    <property type="evidence" value="ECO:0007669"/>
    <property type="project" value="UniProtKB-UniRule"/>
</dbReference>
<dbReference type="GO" id="GO:0005829">
    <property type="term" value="C:cytosol"/>
    <property type="evidence" value="ECO:0007669"/>
    <property type="project" value="TreeGrafter"/>
</dbReference>